<keyword evidence="1" id="KW-0808">Transferase</keyword>
<gene>
    <name evidence="4" type="ORF">F0U60_21870</name>
</gene>
<evidence type="ECO:0000313" key="5">
    <source>
        <dbReference type="Proteomes" id="UP001611383"/>
    </source>
</evidence>
<reference evidence="4 5" key="1">
    <citation type="submission" date="2019-08" db="EMBL/GenBank/DDBJ databases">
        <title>Archangium and Cystobacter genomes.</title>
        <authorList>
            <person name="Chen I.-C.K."/>
            <person name="Wielgoss S."/>
        </authorList>
    </citation>
    <scope>NUCLEOTIDE SEQUENCE [LARGE SCALE GENOMIC DNA]</scope>
    <source>
        <strain evidence="4 5">Cbm 6</strain>
    </source>
</reference>
<dbReference type="Pfam" id="PF00583">
    <property type="entry name" value="Acetyltransf_1"/>
    <property type="match status" value="1"/>
</dbReference>
<accession>A0ABY9WRR6</accession>
<evidence type="ECO:0000259" key="3">
    <source>
        <dbReference type="PROSITE" id="PS51186"/>
    </source>
</evidence>
<evidence type="ECO:0000256" key="1">
    <source>
        <dbReference type="ARBA" id="ARBA00022679"/>
    </source>
</evidence>
<keyword evidence="5" id="KW-1185">Reference proteome</keyword>
<proteinExistence type="predicted"/>
<dbReference type="PANTHER" id="PTHR43877">
    <property type="entry name" value="AMINOALKYLPHOSPHONATE N-ACETYLTRANSFERASE-RELATED-RELATED"/>
    <property type="match status" value="1"/>
</dbReference>
<dbReference type="CDD" id="cd04301">
    <property type="entry name" value="NAT_SF"/>
    <property type="match status" value="1"/>
</dbReference>
<name>A0ABY9WRR6_9BACT</name>
<evidence type="ECO:0000256" key="2">
    <source>
        <dbReference type="ARBA" id="ARBA00023315"/>
    </source>
</evidence>
<evidence type="ECO:0000313" key="4">
    <source>
        <dbReference type="EMBL" id="WNG46465.1"/>
    </source>
</evidence>
<dbReference type="PROSITE" id="PS51186">
    <property type="entry name" value="GNAT"/>
    <property type="match status" value="1"/>
</dbReference>
<dbReference type="EMBL" id="CP043494">
    <property type="protein sequence ID" value="WNG46465.1"/>
    <property type="molecule type" value="Genomic_DNA"/>
</dbReference>
<dbReference type="Gene3D" id="3.40.630.30">
    <property type="match status" value="1"/>
</dbReference>
<keyword evidence="2" id="KW-0012">Acyltransferase</keyword>
<dbReference type="InterPro" id="IPR000182">
    <property type="entry name" value="GNAT_dom"/>
</dbReference>
<organism evidence="4 5">
    <name type="scientific">Archangium minus</name>
    <dbReference type="NCBI Taxonomy" id="83450"/>
    <lineage>
        <taxon>Bacteria</taxon>
        <taxon>Pseudomonadati</taxon>
        <taxon>Myxococcota</taxon>
        <taxon>Myxococcia</taxon>
        <taxon>Myxococcales</taxon>
        <taxon>Cystobacterineae</taxon>
        <taxon>Archangiaceae</taxon>
        <taxon>Archangium</taxon>
    </lineage>
</organism>
<dbReference type="Proteomes" id="UP001611383">
    <property type="component" value="Chromosome"/>
</dbReference>
<feature type="domain" description="N-acetyltransferase" evidence="3">
    <location>
        <begin position="45"/>
        <end position="192"/>
    </location>
</feature>
<protein>
    <submittedName>
        <fullName evidence="4">GNAT family N-acetyltransferase</fullName>
    </submittedName>
</protein>
<dbReference type="InterPro" id="IPR016181">
    <property type="entry name" value="Acyl_CoA_acyltransferase"/>
</dbReference>
<dbReference type="InterPro" id="IPR050832">
    <property type="entry name" value="Bact_Acetyltransf"/>
</dbReference>
<sequence length="192" mass="21607">MSTRAARINHRSRPPPLRGCPRLGYTARAVQSTPSRNPAPDAPPFRIRRARRGDAESLASLLREMGYAHGSDAQTVHWVISHPEIEIFVAADPQDRPVGMVSLSHRPQLRLRGRIATVDELVVTETWRRRGVGRALMQQVLERCGARALSVKRLEVSAYALVELRDFYAACGFVQVDNMVMRHADLERQHGQ</sequence>
<dbReference type="SUPFAM" id="SSF55729">
    <property type="entry name" value="Acyl-CoA N-acyltransferases (Nat)"/>
    <property type="match status" value="1"/>
</dbReference>